<evidence type="ECO:0000256" key="6">
    <source>
        <dbReference type="ARBA" id="ARBA00038471"/>
    </source>
</evidence>
<protein>
    <recommendedName>
        <fullName evidence="7">Pectinesterase inhibitor domain-containing protein</fullName>
    </recommendedName>
</protein>
<feature type="domain" description="Pectinesterase inhibitor" evidence="7">
    <location>
        <begin position="144"/>
        <end position="300"/>
    </location>
</feature>
<evidence type="ECO:0000256" key="3">
    <source>
        <dbReference type="ARBA" id="ARBA00022525"/>
    </source>
</evidence>
<gene>
    <name evidence="8" type="ORF">DCAF_LOCUS12091</name>
</gene>
<dbReference type="InterPro" id="IPR035513">
    <property type="entry name" value="Invertase/methylesterase_inhib"/>
</dbReference>
<dbReference type="SUPFAM" id="SSF101148">
    <property type="entry name" value="Plant invertase/pectin methylesterase inhibitor"/>
    <property type="match status" value="1"/>
</dbReference>
<dbReference type="SMART" id="SM00856">
    <property type="entry name" value="PMEI"/>
    <property type="match status" value="1"/>
</dbReference>
<evidence type="ECO:0000259" key="7">
    <source>
        <dbReference type="SMART" id="SM00856"/>
    </source>
</evidence>
<evidence type="ECO:0000256" key="2">
    <source>
        <dbReference type="ARBA" id="ARBA00022523"/>
    </source>
</evidence>
<name>A0AAV1RK32_9ROSI</name>
<dbReference type="PANTHER" id="PTHR31080">
    <property type="entry name" value="PECTINESTERASE INHIBITOR-LIKE"/>
    <property type="match status" value="1"/>
</dbReference>
<dbReference type="CDD" id="cd15798">
    <property type="entry name" value="PMEI-like_3"/>
    <property type="match status" value="1"/>
</dbReference>
<evidence type="ECO:0000313" key="8">
    <source>
        <dbReference type="EMBL" id="CAK7337064.1"/>
    </source>
</evidence>
<keyword evidence="5" id="KW-1015">Disulfide bond</keyword>
<dbReference type="FunFam" id="1.20.140.40:FF:000006">
    <property type="entry name" value="Pectinesterase inhibitor 3"/>
    <property type="match status" value="1"/>
</dbReference>
<comment type="similarity">
    <text evidence="6">Belongs to the PMEI family.</text>
</comment>
<dbReference type="InterPro" id="IPR051955">
    <property type="entry name" value="PME_Inhibitor"/>
</dbReference>
<dbReference type="Proteomes" id="UP001314170">
    <property type="component" value="Unassembled WGS sequence"/>
</dbReference>
<dbReference type="EMBL" id="CAWUPB010001010">
    <property type="protein sequence ID" value="CAK7337064.1"/>
    <property type="molecule type" value="Genomic_DNA"/>
</dbReference>
<keyword evidence="3" id="KW-0964">Secreted</keyword>
<comment type="subcellular location">
    <subcellularLocation>
        <location evidence="1">Secreted</location>
        <location evidence="1">Extracellular space</location>
        <location evidence="1">Apoplast</location>
    </subcellularLocation>
</comment>
<evidence type="ECO:0000256" key="1">
    <source>
        <dbReference type="ARBA" id="ARBA00004271"/>
    </source>
</evidence>
<dbReference type="InterPro" id="IPR006501">
    <property type="entry name" value="Pectinesterase_inhib_dom"/>
</dbReference>
<dbReference type="Gene3D" id="1.20.140.40">
    <property type="entry name" value="Invertase/pectin methylesterase inhibitor family protein"/>
    <property type="match status" value="1"/>
</dbReference>
<keyword evidence="4" id="KW-0732">Signal</keyword>
<comment type="caution">
    <text evidence="8">The sequence shown here is derived from an EMBL/GenBank/DDBJ whole genome shotgun (WGS) entry which is preliminary data.</text>
</comment>
<dbReference type="Pfam" id="PF04043">
    <property type="entry name" value="PMEI"/>
    <property type="match status" value="1"/>
</dbReference>
<evidence type="ECO:0000256" key="4">
    <source>
        <dbReference type="ARBA" id="ARBA00022729"/>
    </source>
</evidence>
<accession>A0AAV1RK32</accession>
<dbReference type="AlphaFoldDB" id="A0AAV1RK32"/>
<dbReference type="NCBIfam" id="TIGR01614">
    <property type="entry name" value="PME_inhib"/>
    <property type="match status" value="1"/>
</dbReference>
<reference evidence="8 9" key="1">
    <citation type="submission" date="2024-01" db="EMBL/GenBank/DDBJ databases">
        <authorList>
            <person name="Waweru B."/>
        </authorList>
    </citation>
    <scope>NUCLEOTIDE SEQUENCE [LARGE SCALE GENOMIC DNA]</scope>
</reference>
<organism evidence="8 9">
    <name type="scientific">Dovyalis caffra</name>
    <dbReference type="NCBI Taxonomy" id="77055"/>
    <lineage>
        <taxon>Eukaryota</taxon>
        <taxon>Viridiplantae</taxon>
        <taxon>Streptophyta</taxon>
        <taxon>Embryophyta</taxon>
        <taxon>Tracheophyta</taxon>
        <taxon>Spermatophyta</taxon>
        <taxon>Magnoliopsida</taxon>
        <taxon>eudicotyledons</taxon>
        <taxon>Gunneridae</taxon>
        <taxon>Pentapetalae</taxon>
        <taxon>rosids</taxon>
        <taxon>fabids</taxon>
        <taxon>Malpighiales</taxon>
        <taxon>Salicaceae</taxon>
        <taxon>Flacourtieae</taxon>
        <taxon>Dovyalis</taxon>
    </lineage>
</organism>
<sequence length="306" mass="33645">MAVMMVAKLVCYVLFLFAFVVNRHSLHFIVGRGKLILKAFVSLYISVLINPAACSAVSKAVASRNGFGQKSSVTKVSGSEIKKELQIAQVSKILPNVLNVYAQIRKRDTISRYSERRRDTDTFGISLRISLADLITTTKASSKTYTNYLKTACNSTLYPQLCFESLSSYTSTIETDDLKLCSAALTVTLDAASNTSSLVKSISKQRGLSKTEAGIVKDCIDEMRDSIDELNQSFKALGSLKGSDIEFQISSIRTWMSAAITDENTCTDGFDDRKISDEVMIEIRKSIANVAMLTSNSLALINKLPY</sequence>
<evidence type="ECO:0000256" key="5">
    <source>
        <dbReference type="ARBA" id="ARBA00023157"/>
    </source>
</evidence>
<dbReference type="GO" id="GO:0004857">
    <property type="term" value="F:enzyme inhibitor activity"/>
    <property type="evidence" value="ECO:0007669"/>
    <property type="project" value="InterPro"/>
</dbReference>
<proteinExistence type="inferred from homology"/>
<dbReference type="GO" id="GO:0048046">
    <property type="term" value="C:apoplast"/>
    <property type="evidence" value="ECO:0007669"/>
    <property type="project" value="UniProtKB-SubCell"/>
</dbReference>
<keyword evidence="2" id="KW-0052">Apoplast</keyword>
<dbReference type="PANTHER" id="PTHR31080:SF15">
    <property type="entry name" value="INVERTASE"/>
    <property type="match status" value="1"/>
</dbReference>
<evidence type="ECO:0000313" key="9">
    <source>
        <dbReference type="Proteomes" id="UP001314170"/>
    </source>
</evidence>
<keyword evidence="9" id="KW-1185">Reference proteome</keyword>